<dbReference type="InterPro" id="IPR000914">
    <property type="entry name" value="SBP_5_dom"/>
</dbReference>
<dbReference type="GO" id="GO:0015833">
    <property type="term" value="P:peptide transport"/>
    <property type="evidence" value="ECO:0007669"/>
    <property type="project" value="TreeGrafter"/>
</dbReference>
<sequence length="574" mass="62082">MKSTRLAAAVISLVSASMVATACTSSDDDSGSSGSGASANASGNSNTITYATEQEFSAYNNDNASANAVANAVVLNQVQPYFSYVDAKGNHQRDTDYGTFEKISDNPLKVKYTISDKAVWSDGTPITADDWYLYWLSHNGKYSEFQPASTTGIQDIQAPTEDPNSKTFTVTYNKPFGDWDVALGTQSSPLMPAHVVEKATGTNIAQAVKSDDKAAIAKIADFWNNKWTGFSPGQLPAADIIPSAGPYKIGTWQAGQSITLVPNDKWWGAKPKNGGITIKFIPQDQQVQALQNGDADVIEPQPNVDLISSLDKLGDAAKRNTGSGFSYDHLDFNFKSKFSNPLLRDAIAKCLPRQDIVDKLIKPVNPDASLMQTRLVYPFQDNYKEIADASGGSAFDKVDIAGAKADIAKSGVTDLTVNAIYLGNPNPRRAQTEQLIADSCNQAGFKFNVRALTPKEWGDVTTSGAYDMAQFAWSGSGTVSENQPLFATGSDQNYGKYSNPQVDSLLTELVQTTDKSKQTDLIKQIETILWKDMVTIPLFAWPLLNAYSPKVSGVVLNTTQTMATYNASDWVKTS</sequence>
<dbReference type="Gene3D" id="3.40.190.10">
    <property type="entry name" value="Periplasmic binding protein-like II"/>
    <property type="match status" value="1"/>
</dbReference>
<protein>
    <recommendedName>
        <fullName evidence="3">Solute-binding protein family 5 domain-containing protein</fullName>
    </recommendedName>
</protein>
<dbReference type="SUPFAM" id="SSF53850">
    <property type="entry name" value="Periplasmic binding protein-like II"/>
    <property type="match status" value="1"/>
</dbReference>
<dbReference type="Pfam" id="PF00496">
    <property type="entry name" value="SBP_bac_5"/>
    <property type="match status" value="1"/>
</dbReference>
<accession>A0A916WWD6</accession>
<proteinExistence type="predicted"/>
<dbReference type="Proteomes" id="UP000621454">
    <property type="component" value="Unassembled WGS sequence"/>
</dbReference>
<dbReference type="PANTHER" id="PTHR30290">
    <property type="entry name" value="PERIPLASMIC BINDING COMPONENT OF ABC TRANSPORTER"/>
    <property type="match status" value="1"/>
</dbReference>
<dbReference type="RefSeq" id="WP_188586896.1">
    <property type="nucleotide sequence ID" value="NZ_BMGC01000017.1"/>
</dbReference>
<dbReference type="GO" id="GO:0043190">
    <property type="term" value="C:ATP-binding cassette (ABC) transporter complex"/>
    <property type="evidence" value="ECO:0007669"/>
    <property type="project" value="InterPro"/>
</dbReference>
<feature type="domain" description="Solute-binding protein family 5" evidence="3">
    <location>
        <begin position="102"/>
        <end position="486"/>
    </location>
</feature>
<feature type="region of interest" description="Disordered" evidence="1">
    <location>
        <begin position="25"/>
        <end position="44"/>
    </location>
</feature>
<feature type="signal peptide" evidence="2">
    <location>
        <begin position="1"/>
        <end position="22"/>
    </location>
</feature>
<evidence type="ECO:0000313" key="5">
    <source>
        <dbReference type="Proteomes" id="UP000621454"/>
    </source>
</evidence>
<feature type="compositionally biased region" description="Low complexity" evidence="1">
    <location>
        <begin position="31"/>
        <end position="44"/>
    </location>
</feature>
<feature type="chain" id="PRO_5037862598" description="Solute-binding protein family 5 domain-containing protein" evidence="2">
    <location>
        <begin position="23"/>
        <end position="574"/>
    </location>
</feature>
<dbReference type="InterPro" id="IPR030678">
    <property type="entry name" value="Peptide/Ni-bd"/>
</dbReference>
<reference evidence="4" key="2">
    <citation type="submission" date="2020-09" db="EMBL/GenBank/DDBJ databases">
        <authorList>
            <person name="Sun Q."/>
            <person name="Zhou Y."/>
        </authorList>
    </citation>
    <scope>NUCLEOTIDE SEQUENCE</scope>
    <source>
        <strain evidence="4">CGMCC 1.12827</strain>
    </source>
</reference>
<evidence type="ECO:0000256" key="1">
    <source>
        <dbReference type="SAM" id="MobiDB-lite"/>
    </source>
</evidence>
<evidence type="ECO:0000259" key="3">
    <source>
        <dbReference type="Pfam" id="PF00496"/>
    </source>
</evidence>
<evidence type="ECO:0000256" key="2">
    <source>
        <dbReference type="SAM" id="SignalP"/>
    </source>
</evidence>
<reference evidence="4" key="1">
    <citation type="journal article" date="2014" name="Int. J. Syst. Evol. Microbiol.">
        <title>Complete genome sequence of Corynebacterium casei LMG S-19264T (=DSM 44701T), isolated from a smear-ripened cheese.</title>
        <authorList>
            <consortium name="US DOE Joint Genome Institute (JGI-PGF)"/>
            <person name="Walter F."/>
            <person name="Albersmeier A."/>
            <person name="Kalinowski J."/>
            <person name="Ruckert C."/>
        </authorList>
    </citation>
    <scope>NUCLEOTIDE SEQUENCE</scope>
    <source>
        <strain evidence="4">CGMCC 1.12827</strain>
    </source>
</reference>
<dbReference type="PANTHER" id="PTHR30290:SF65">
    <property type="entry name" value="MONOACYL PHOSPHATIDYLINOSITOL TETRAMANNOSIDE-BINDING PROTEIN LPQW-RELATED"/>
    <property type="match status" value="1"/>
</dbReference>
<gene>
    <name evidence="4" type="ORF">GCM10011489_24740</name>
</gene>
<dbReference type="GO" id="GO:0042597">
    <property type="term" value="C:periplasmic space"/>
    <property type="evidence" value="ECO:0007669"/>
    <property type="project" value="UniProtKB-ARBA"/>
</dbReference>
<dbReference type="Gene3D" id="3.90.76.10">
    <property type="entry name" value="Dipeptide-binding Protein, Domain 1"/>
    <property type="match status" value="1"/>
</dbReference>
<dbReference type="PROSITE" id="PS51257">
    <property type="entry name" value="PROKAR_LIPOPROTEIN"/>
    <property type="match status" value="1"/>
</dbReference>
<dbReference type="GO" id="GO:1904680">
    <property type="term" value="F:peptide transmembrane transporter activity"/>
    <property type="evidence" value="ECO:0007669"/>
    <property type="project" value="TreeGrafter"/>
</dbReference>
<name>A0A916WWD6_9ACTN</name>
<dbReference type="InterPro" id="IPR039424">
    <property type="entry name" value="SBP_5"/>
</dbReference>
<dbReference type="PIRSF" id="PIRSF002741">
    <property type="entry name" value="MppA"/>
    <property type="match status" value="1"/>
</dbReference>
<dbReference type="Gene3D" id="3.10.105.10">
    <property type="entry name" value="Dipeptide-binding Protein, Domain 3"/>
    <property type="match status" value="1"/>
</dbReference>
<dbReference type="CDD" id="cd08501">
    <property type="entry name" value="PBP2_Lpqw"/>
    <property type="match status" value="1"/>
</dbReference>
<evidence type="ECO:0000313" key="4">
    <source>
        <dbReference type="EMBL" id="GGB35746.1"/>
    </source>
</evidence>
<keyword evidence="2" id="KW-0732">Signal</keyword>
<comment type="caution">
    <text evidence="4">The sequence shown here is derived from an EMBL/GenBank/DDBJ whole genome shotgun (WGS) entry which is preliminary data.</text>
</comment>
<organism evidence="4 5">
    <name type="scientific">Gordonia jinhuaensis</name>
    <dbReference type="NCBI Taxonomy" id="1517702"/>
    <lineage>
        <taxon>Bacteria</taxon>
        <taxon>Bacillati</taxon>
        <taxon>Actinomycetota</taxon>
        <taxon>Actinomycetes</taxon>
        <taxon>Mycobacteriales</taxon>
        <taxon>Gordoniaceae</taxon>
        <taxon>Gordonia</taxon>
    </lineage>
</organism>
<keyword evidence="5" id="KW-1185">Reference proteome</keyword>
<dbReference type="EMBL" id="BMGC01000017">
    <property type="protein sequence ID" value="GGB35746.1"/>
    <property type="molecule type" value="Genomic_DNA"/>
</dbReference>
<dbReference type="AlphaFoldDB" id="A0A916WWD6"/>